<keyword evidence="5 8" id="KW-1133">Transmembrane helix</keyword>
<dbReference type="InterPro" id="IPR036259">
    <property type="entry name" value="MFS_trans_sf"/>
</dbReference>
<accession>A0A3M9YEY2</accession>
<feature type="domain" description="Major facilitator superfamily (MFS) profile" evidence="9">
    <location>
        <begin position="18"/>
        <end position="458"/>
    </location>
</feature>
<feature type="transmembrane region" description="Helical" evidence="8">
    <location>
        <begin position="176"/>
        <end position="199"/>
    </location>
</feature>
<feature type="transmembrane region" description="Helical" evidence="8">
    <location>
        <begin position="371"/>
        <end position="392"/>
    </location>
</feature>
<dbReference type="NCBIfam" id="TIGR00879">
    <property type="entry name" value="SP"/>
    <property type="match status" value="1"/>
</dbReference>
<dbReference type="PROSITE" id="PS00216">
    <property type="entry name" value="SUGAR_TRANSPORT_1"/>
    <property type="match status" value="1"/>
</dbReference>
<dbReference type="AlphaFoldDB" id="A0A3M9YEY2"/>
<evidence type="ECO:0000313" key="10">
    <source>
        <dbReference type="EMBL" id="RNJ59133.1"/>
    </source>
</evidence>
<dbReference type="Gene3D" id="1.20.1250.20">
    <property type="entry name" value="MFS general substrate transporter like domains"/>
    <property type="match status" value="1"/>
</dbReference>
<dbReference type="EMBL" id="RBVV01000019">
    <property type="protein sequence ID" value="RNJ59133.1"/>
    <property type="molecule type" value="Genomic_DNA"/>
</dbReference>
<dbReference type="InterPro" id="IPR020846">
    <property type="entry name" value="MFS_dom"/>
</dbReference>
<feature type="transmembrane region" description="Helical" evidence="8">
    <location>
        <begin position="340"/>
        <end position="359"/>
    </location>
</feature>
<evidence type="ECO:0000256" key="4">
    <source>
        <dbReference type="ARBA" id="ARBA00022692"/>
    </source>
</evidence>
<sequence length="503" mass="55260">MVEFLKKRIRGKVIKRVLSTSCAISFCLYGYDAGVLGGVQETKPFLDAMGNPTGTYVIPMIASAYTLAATVCSLAVTVIGMPLGRRMCILLGNLLVVIGGSLQASAWSVPHMIVGRIFCGFGIGFISCSIPTYQAEMSTKNTERGPDVAVTCVFLVSGAAIAYWVDFGFTRMTNQISWRVPIGLQVIFALCAGGLVLLLPDTPRWYYARGRINEGDETIGRLLDAPIDDPRVLEIKHSILASIALEESSPERGFQITDLLWDRSDLRVGRRIRISFLILAIQQMMGINLSVYYSTVIFRQVGLSQFMAQLLAALMNTLFAAGTIPLVYTIEKFGRRNIMMYSAVVLTMCMVVFVAMIGLPNPTGATQWTAVGAIFIYNTVFGYGWIGVCWLYGPEIAPLKLRHAGAAAGAFGEWLFSFITVFAGGIALQNVGWKIWIWMALSCFLAIFFVYFMCPETSGKSLEEIDLLFAKDDVKQSLLARQVLSQRKPDEKGTESPICIESA</sequence>
<feature type="transmembrane region" description="Helical" evidence="8">
    <location>
        <begin position="306"/>
        <end position="328"/>
    </location>
</feature>
<dbReference type="RefSeq" id="XP_028497291.1">
    <property type="nucleotide sequence ID" value="XM_028637419.1"/>
</dbReference>
<reference evidence="10 11" key="1">
    <citation type="submission" date="2018-10" db="EMBL/GenBank/DDBJ databases">
        <title>Genome sequence of Verticillium nonalfalfae VnAa140.</title>
        <authorList>
            <person name="Stajich J.E."/>
            <person name="Kasson M.T."/>
        </authorList>
    </citation>
    <scope>NUCLEOTIDE SEQUENCE [LARGE SCALE GENOMIC DNA]</scope>
    <source>
        <strain evidence="10 11">VnAa140</strain>
    </source>
</reference>
<dbReference type="InterPro" id="IPR050360">
    <property type="entry name" value="MFS_Sugar_Transporters"/>
</dbReference>
<dbReference type="GeneID" id="39606915"/>
<gene>
    <name evidence="10" type="ORF">D7B24_003226</name>
</gene>
<comment type="similarity">
    <text evidence="2 7">Belongs to the major facilitator superfamily. Sugar transporter (TC 2.A.1.1) family.</text>
</comment>
<evidence type="ECO:0000256" key="2">
    <source>
        <dbReference type="ARBA" id="ARBA00010992"/>
    </source>
</evidence>
<comment type="subcellular location">
    <subcellularLocation>
        <location evidence="1">Membrane</location>
        <topology evidence="1">Multi-pass membrane protein</topology>
    </subcellularLocation>
</comment>
<dbReference type="PROSITE" id="PS50850">
    <property type="entry name" value="MFS"/>
    <property type="match status" value="1"/>
</dbReference>
<evidence type="ECO:0000313" key="11">
    <source>
        <dbReference type="Proteomes" id="UP000267145"/>
    </source>
</evidence>
<dbReference type="InterPro" id="IPR005829">
    <property type="entry name" value="Sugar_transporter_CS"/>
</dbReference>
<feature type="transmembrane region" description="Helical" evidence="8">
    <location>
        <begin position="435"/>
        <end position="454"/>
    </location>
</feature>
<dbReference type="Proteomes" id="UP000267145">
    <property type="component" value="Unassembled WGS sequence"/>
</dbReference>
<dbReference type="PRINTS" id="PR00171">
    <property type="entry name" value="SUGRTRNSPORT"/>
</dbReference>
<keyword evidence="4 8" id="KW-0812">Transmembrane</keyword>
<keyword evidence="6 8" id="KW-0472">Membrane</keyword>
<dbReference type="SUPFAM" id="SSF103473">
    <property type="entry name" value="MFS general substrate transporter"/>
    <property type="match status" value="1"/>
</dbReference>
<dbReference type="GO" id="GO:0016020">
    <property type="term" value="C:membrane"/>
    <property type="evidence" value="ECO:0007669"/>
    <property type="project" value="UniProtKB-SubCell"/>
</dbReference>
<evidence type="ECO:0000256" key="5">
    <source>
        <dbReference type="ARBA" id="ARBA00022989"/>
    </source>
</evidence>
<evidence type="ECO:0000259" key="9">
    <source>
        <dbReference type="PROSITE" id="PS50850"/>
    </source>
</evidence>
<proteinExistence type="inferred from homology"/>
<name>A0A3M9YEY2_9PEZI</name>
<feature type="transmembrane region" description="Helical" evidence="8">
    <location>
        <begin position="56"/>
        <end position="80"/>
    </location>
</feature>
<evidence type="ECO:0000256" key="7">
    <source>
        <dbReference type="RuleBase" id="RU003346"/>
    </source>
</evidence>
<feature type="transmembrane region" description="Helical" evidence="8">
    <location>
        <begin position="145"/>
        <end position="164"/>
    </location>
</feature>
<feature type="transmembrane region" description="Helical" evidence="8">
    <location>
        <begin position="87"/>
        <end position="107"/>
    </location>
</feature>
<evidence type="ECO:0000256" key="8">
    <source>
        <dbReference type="SAM" id="Phobius"/>
    </source>
</evidence>
<dbReference type="InterPro" id="IPR003663">
    <property type="entry name" value="Sugar/inositol_transpt"/>
</dbReference>
<dbReference type="GO" id="GO:0005351">
    <property type="term" value="F:carbohydrate:proton symporter activity"/>
    <property type="evidence" value="ECO:0007669"/>
    <property type="project" value="TreeGrafter"/>
</dbReference>
<comment type="caution">
    <text evidence="10">The sequence shown here is derived from an EMBL/GenBank/DDBJ whole genome shotgun (WGS) entry which is preliminary data.</text>
</comment>
<dbReference type="Pfam" id="PF00083">
    <property type="entry name" value="Sugar_tr"/>
    <property type="match status" value="1"/>
</dbReference>
<keyword evidence="11" id="KW-1185">Reference proteome</keyword>
<dbReference type="PANTHER" id="PTHR48022:SF2">
    <property type="entry name" value="PLASTIDIC GLUCOSE TRANSPORTER 4"/>
    <property type="match status" value="1"/>
</dbReference>
<evidence type="ECO:0000256" key="6">
    <source>
        <dbReference type="ARBA" id="ARBA00023136"/>
    </source>
</evidence>
<dbReference type="InterPro" id="IPR005828">
    <property type="entry name" value="MFS_sugar_transport-like"/>
</dbReference>
<dbReference type="PANTHER" id="PTHR48022">
    <property type="entry name" value="PLASTIDIC GLUCOSE TRANSPORTER 4"/>
    <property type="match status" value="1"/>
</dbReference>
<feature type="transmembrane region" description="Helical" evidence="8">
    <location>
        <begin position="404"/>
        <end position="429"/>
    </location>
</feature>
<protein>
    <recommendedName>
        <fullName evidence="9">Major facilitator superfamily (MFS) profile domain-containing protein</fullName>
    </recommendedName>
</protein>
<feature type="transmembrane region" description="Helical" evidence="8">
    <location>
        <begin position="274"/>
        <end position="294"/>
    </location>
</feature>
<organism evidence="10 11">
    <name type="scientific">Verticillium nonalfalfae</name>
    <dbReference type="NCBI Taxonomy" id="1051616"/>
    <lineage>
        <taxon>Eukaryota</taxon>
        <taxon>Fungi</taxon>
        <taxon>Dikarya</taxon>
        <taxon>Ascomycota</taxon>
        <taxon>Pezizomycotina</taxon>
        <taxon>Sordariomycetes</taxon>
        <taxon>Hypocreomycetidae</taxon>
        <taxon>Glomerellales</taxon>
        <taxon>Plectosphaerellaceae</taxon>
        <taxon>Verticillium</taxon>
    </lineage>
</organism>
<feature type="transmembrane region" description="Helical" evidence="8">
    <location>
        <begin position="113"/>
        <end position="133"/>
    </location>
</feature>
<evidence type="ECO:0000256" key="3">
    <source>
        <dbReference type="ARBA" id="ARBA00022448"/>
    </source>
</evidence>
<keyword evidence="3 7" id="KW-0813">Transport</keyword>
<evidence type="ECO:0000256" key="1">
    <source>
        <dbReference type="ARBA" id="ARBA00004141"/>
    </source>
</evidence>